<reference evidence="6 11" key="1">
    <citation type="submission" date="2015-06" db="EMBL/GenBank/DDBJ databases">
        <title>The Genome Sequence of Enterococcus faecium 131EA1.</title>
        <authorList>
            <consortium name="The Broad Institute Genomics Platform"/>
            <consortium name="The Broad Institute Genome Sequencing Center for Infectious Disease"/>
            <person name="Earl A.M."/>
            <person name="Van Tyne D."/>
            <person name="Lebreton F."/>
            <person name="Saavedra J.T."/>
            <person name="Gilmore M.S."/>
            <person name="Manson Mcguire A."/>
            <person name="Clock S."/>
            <person name="Crupain M."/>
            <person name="Rangan U."/>
            <person name="Young S."/>
            <person name="Abouelleil A."/>
            <person name="Cao P."/>
            <person name="Chapman S.B."/>
            <person name="Griggs A."/>
            <person name="Priest M."/>
            <person name="Shea T."/>
            <person name="Wortman J."/>
            <person name="Nusbaum C."/>
            <person name="Birren B."/>
        </authorList>
    </citation>
    <scope>NUCLEOTIDE SEQUENCE [LARGE SCALE GENOMIC DNA]</scope>
    <source>
        <strain evidence="6 11">131EA1</strain>
    </source>
</reference>
<reference evidence="7 9" key="3">
    <citation type="submission" date="2016-04" db="EMBL/GenBank/DDBJ databases">
        <authorList>
            <person name="Millard A."/>
        </authorList>
    </citation>
    <scope>NUCLEOTIDE SEQUENCE [LARGE SCALE GENOMIC DNA]</scope>
    <source>
        <strain evidence="7">Isolate 22</strain>
    </source>
</reference>
<dbReference type="Proteomes" id="UP001260956">
    <property type="component" value="Unassembled WGS sequence"/>
</dbReference>
<name>A0A133CHZ2_ENTFC</name>
<dbReference type="SFLD" id="SFLDG01140">
    <property type="entry name" value="C2.B:_Phosphomannomutase_and_P"/>
    <property type="match status" value="1"/>
</dbReference>
<evidence type="ECO:0000313" key="6">
    <source>
        <dbReference type="EMBL" id="RBS33577.1"/>
    </source>
</evidence>
<dbReference type="Proteomes" id="UP000249070">
    <property type="component" value="Unassembled WGS sequence"/>
</dbReference>
<dbReference type="EMBL" id="FKLM01000017">
    <property type="protein sequence ID" value="SAZ07116.1"/>
    <property type="molecule type" value="Genomic_DNA"/>
</dbReference>
<dbReference type="InterPro" id="IPR036412">
    <property type="entry name" value="HAD-like_sf"/>
</dbReference>
<dbReference type="EMBL" id="LEQJ01000004">
    <property type="protein sequence ID" value="RBS33577.1"/>
    <property type="molecule type" value="Genomic_DNA"/>
</dbReference>
<dbReference type="GeneID" id="66454401"/>
<reference evidence="3" key="6">
    <citation type="submission" date="2022-05" db="EMBL/GenBank/DDBJ databases">
        <title>Draft genome sequences of Clostridium perfringens strains isolated from Peru.</title>
        <authorList>
            <person name="Hurtado R."/>
            <person name="Lima L."/>
            <person name="Sousa T."/>
            <person name="Jaiswal A.K."/>
            <person name="Tiwari S."/>
            <person name="Maturrano L."/>
            <person name="Brenig B."/>
            <person name="Azevedo V."/>
        </authorList>
    </citation>
    <scope>NUCLEOTIDE SEQUENCE</scope>
    <source>
        <strain evidence="3">CP4</strain>
    </source>
</reference>
<accession>A0A133CHZ2</accession>
<reference evidence="4" key="7">
    <citation type="submission" date="2023-03" db="EMBL/GenBank/DDBJ databases">
        <authorList>
            <person name="Shen W."/>
            <person name="Cai J."/>
        </authorList>
    </citation>
    <scope>NUCLEOTIDE SEQUENCE</scope>
    <source>
        <strain evidence="4">B1010-2</strain>
    </source>
</reference>
<dbReference type="InterPro" id="IPR000150">
    <property type="entry name" value="Cof"/>
</dbReference>
<dbReference type="Pfam" id="PF08282">
    <property type="entry name" value="Hydrolase_3"/>
    <property type="match status" value="1"/>
</dbReference>
<reference evidence="1 8" key="2">
    <citation type="submission" date="2016-01" db="EMBL/GenBank/DDBJ databases">
        <title>Molecular Mechanisms for transfer of large genomic segments between Enterococcus faecium strains.</title>
        <authorList>
            <person name="Garcia-Solache M.A."/>
            <person name="Lebreton F."/>
            <person name="Mclaughlin R.E."/>
            <person name="Whiteaker J.D."/>
            <person name="Gilmore M.S."/>
            <person name="Rice L.B."/>
        </authorList>
    </citation>
    <scope>NUCLEOTIDE SEQUENCE [LARGE SCALE GENOMIC DNA]</scope>
    <source>
        <strain evidence="1 8">D344RRF x C68</strain>
    </source>
</reference>
<dbReference type="Proteomes" id="UP001139644">
    <property type="component" value="Unassembled WGS sequence"/>
</dbReference>
<dbReference type="GO" id="GO:0005829">
    <property type="term" value="C:cytosol"/>
    <property type="evidence" value="ECO:0007669"/>
    <property type="project" value="TreeGrafter"/>
</dbReference>
<dbReference type="PANTHER" id="PTHR10000:SF8">
    <property type="entry name" value="HAD SUPERFAMILY HYDROLASE-LIKE, TYPE 3"/>
    <property type="match status" value="1"/>
</dbReference>
<proteinExistence type="predicted"/>
<dbReference type="SFLD" id="SFLDS00003">
    <property type="entry name" value="Haloacid_Dehalogenase"/>
    <property type="match status" value="1"/>
</dbReference>
<reference evidence="5 10" key="4">
    <citation type="submission" date="2018-05" db="EMBL/GenBank/DDBJ databases">
        <title>Vancomycin-resistant Enterococcus faecium strain from Chelyabinsk, Russia.</title>
        <authorList>
            <person name="Gostev V."/>
            <person name="Goncharov A."/>
            <person name="Kolodzhieva V."/>
            <person name="Suvorov A."/>
            <person name="Sidorenko S."/>
            <person name="Zueva L."/>
        </authorList>
    </citation>
    <scope>NUCLEOTIDE SEQUENCE [LARGE SCALE GENOMIC DNA]</scope>
    <source>
        <strain evidence="5 10">20</strain>
    </source>
</reference>
<dbReference type="Gene3D" id="3.30.1240.10">
    <property type="match status" value="1"/>
</dbReference>
<evidence type="ECO:0000313" key="5">
    <source>
        <dbReference type="EMBL" id="PZM55041.1"/>
    </source>
</evidence>
<dbReference type="InterPro" id="IPR006379">
    <property type="entry name" value="HAD-SF_hydro_IIB"/>
</dbReference>
<organism evidence="6 11">
    <name type="scientific">Enterococcus faecium</name>
    <name type="common">Streptococcus faecium</name>
    <dbReference type="NCBI Taxonomy" id="1352"/>
    <lineage>
        <taxon>Bacteria</taxon>
        <taxon>Bacillati</taxon>
        <taxon>Bacillota</taxon>
        <taxon>Bacilli</taxon>
        <taxon>Lactobacillales</taxon>
        <taxon>Enterococcaceae</taxon>
        <taxon>Enterococcus</taxon>
    </lineage>
</organism>
<dbReference type="RefSeq" id="WP_002296669.1">
    <property type="nucleotide sequence ID" value="NZ_AP022341.1"/>
</dbReference>
<evidence type="ECO:0000313" key="2">
    <source>
        <dbReference type="EMBL" id="MBX4222973.1"/>
    </source>
</evidence>
<evidence type="ECO:0000313" key="7">
    <source>
        <dbReference type="EMBL" id="SAZ07116.1"/>
    </source>
</evidence>
<evidence type="ECO:0000313" key="8">
    <source>
        <dbReference type="Proteomes" id="UP000070452"/>
    </source>
</evidence>
<dbReference type="AlphaFoldDB" id="A0A133CHZ2"/>
<gene>
    <name evidence="1" type="ORF">AWT83_11960</name>
    <name evidence="5" type="ORF">DKP91_11595</name>
    <name evidence="7" type="ORF">DTPHA_601312</name>
    <name evidence="6" type="ORF">EB12_00834</name>
    <name evidence="2" type="ORF">KYX88_09125</name>
    <name evidence="3" type="ORF">M3X98_09155</name>
    <name evidence="4" type="ORF">P6Z85_06060</name>
</gene>
<reference evidence="2" key="5">
    <citation type="journal article" date="2022" name="J. Anim. Sci.">
        <title>Whole genome sequence analyses-based assessment of virulence potential and antimicrobial susceptibilities and resistance of Enterococcus faecium strains isolated from commercial swine and cattle probiotic products.</title>
        <authorList>
            <person name="Shridhar P.B."/>
            <person name="Amachawadi R.G."/>
            <person name="Tokach M."/>
            <person name="Patel I."/>
            <person name="Gangiredla J."/>
            <person name="Mammel M."/>
            <person name="Nagaraja T.G."/>
        </authorList>
    </citation>
    <scope>NUCLEOTIDE SEQUENCE</scope>
    <source>
        <strain evidence="2">EF215</strain>
    </source>
</reference>
<evidence type="ECO:0000313" key="3">
    <source>
        <dbReference type="EMBL" id="MDC4248220.1"/>
    </source>
</evidence>
<evidence type="ECO:0000313" key="10">
    <source>
        <dbReference type="Proteomes" id="UP000249070"/>
    </source>
</evidence>
<dbReference type="EMBL" id="JAIFOC010000071">
    <property type="protein sequence ID" value="MBX4222973.1"/>
    <property type="molecule type" value="Genomic_DNA"/>
</dbReference>
<dbReference type="CDD" id="cd07516">
    <property type="entry name" value="HAD_Pase"/>
    <property type="match status" value="1"/>
</dbReference>
<dbReference type="NCBIfam" id="TIGR00099">
    <property type="entry name" value="Cof-subfamily"/>
    <property type="match status" value="1"/>
</dbReference>
<evidence type="ECO:0000313" key="9">
    <source>
        <dbReference type="Proteomes" id="UP000183509"/>
    </source>
</evidence>
<sequence>MKLAAIDLDGTLLDRNGKIPEENIQALRKFDENGGIVTVATGRNSISAKDIFSELGIGGYLISSNGSLIAEMKDGKMAKVLRRSKIDSDTLRKAFFYAQEAKISIIASRETQDDQLTFDESNLVKDDPYYEHFNLQNHSFDQILNMLEDPSLSYLKLALTDKSEEKLQKLQRDLQADGIQSVFSDPHFLEITPTGITKAHSLVFLADYLGIESSDIMAFGDQENDIAMLNYSGLSIAMGNAQRQVKEIANQVTLTNEEAGVAYILKNFY</sequence>
<evidence type="ECO:0000313" key="11">
    <source>
        <dbReference type="Proteomes" id="UP000253144"/>
    </source>
</evidence>
<dbReference type="Proteomes" id="UP000183509">
    <property type="component" value="Unassembled WGS sequence"/>
</dbReference>
<dbReference type="GO" id="GO:0016791">
    <property type="term" value="F:phosphatase activity"/>
    <property type="evidence" value="ECO:0007669"/>
    <property type="project" value="TreeGrafter"/>
</dbReference>
<dbReference type="EC" id="3.-.-.-" evidence="7"/>
<keyword evidence="6" id="KW-0378">Hydrolase</keyword>
<dbReference type="Proteomes" id="UP000070452">
    <property type="component" value="Unassembled WGS sequence"/>
</dbReference>
<dbReference type="STRING" id="1352.AL014_06595"/>
<dbReference type="SFLD" id="SFLDG01144">
    <property type="entry name" value="C2.B.4:_PGP_Like"/>
    <property type="match status" value="1"/>
</dbReference>
<dbReference type="OMA" id="QVIFQAM"/>
<dbReference type="NCBIfam" id="TIGR01484">
    <property type="entry name" value="HAD-SF-IIB"/>
    <property type="match status" value="1"/>
</dbReference>
<dbReference type="EMBL" id="JAMWMK010000013">
    <property type="protein sequence ID" value="MDC4248220.1"/>
    <property type="molecule type" value="Genomic_DNA"/>
</dbReference>
<dbReference type="PATRIC" id="fig|1352.1358.peg.1682"/>
<dbReference type="Proteomes" id="UP001141166">
    <property type="component" value="Unassembled WGS sequence"/>
</dbReference>
<dbReference type="Gene3D" id="3.40.50.1000">
    <property type="entry name" value="HAD superfamily/HAD-like"/>
    <property type="match status" value="1"/>
</dbReference>
<evidence type="ECO:0000313" key="1">
    <source>
        <dbReference type="EMBL" id="KWX19148.1"/>
    </source>
</evidence>
<comment type="caution">
    <text evidence="6">The sequence shown here is derived from an EMBL/GenBank/DDBJ whole genome shotgun (WGS) entry which is preliminary data.</text>
</comment>
<dbReference type="InterPro" id="IPR023214">
    <property type="entry name" value="HAD_sf"/>
</dbReference>
<dbReference type="GO" id="GO:0000287">
    <property type="term" value="F:magnesium ion binding"/>
    <property type="evidence" value="ECO:0007669"/>
    <property type="project" value="TreeGrafter"/>
</dbReference>
<protein>
    <submittedName>
        <fullName evidence="2">Cof-type HAD-IIB family hydrolase</fullName>
    </submittedName>
    <submittedName>
        <fullName evidence="6">HAD superfamily hydrolase</fullName>
        <ecNumber evidence="7">3.-.-.-</ecNumber>
    </submittedName>
    <submittedName>
        <fullName evidence="1">Haloacid dehalogenase</fullName>
    </submittedName>
</protein>
<dbReference type="PANTHER" id="PTHR10000">
    <property type="entry name" value="PHOSPHOSERINE PHOSPHATASE"/>
    <property type="match status" value="1"/>
</dbReference>
<dbReference type="EMBL" id="LRHK01000001">
    <property type="protein sequence ID" value="KWX19148.1"/>
    <property type="molecule type" value="Genomic_DNA"/>
</dbReference>
<evidence type="ECO:0000313" key="4">
    <source>
        <dbReference type="EMBL" id="MDT2369723.1"/>
    </source>
</evidence>
<dbReference type="Proteomes" id="UP000253144">
    <property type="component" value="Unassembled WGS sequence"/>
</dbReference>
<dbReference type="SUPFAM" id="SSF56784">
    <property type="entry name" value="HAD-like"/>
    <property type="match status" value="1"/>
</dbReference>
<dbReference type="EMBL" id="QHGU01000068">
    <property type="protein sequence ID" value="PZM55041.1"/>
    <property type="molecule type" value="Genomic_DNA"/>
</dbReference>
<dbReference type="EMBL" id="JARPTX010000015">
    <property type="protein sequence ID" value="MDT2369723.1"/>
    <property type="molecule type" value="Genomic_DNA"/>
</dbReference>